<dbReference type="EMBL" id="CZBE01000022">
    <property type="protein sequence ID" value="CUQ04609.1"/>
    <property type="molecule type" value="Genomic_DNA"/>
</dbReference>
<dbReference type="Pfam" id="PF16161">
    <property type="entry name" value="DUF4867"/>
    <property type="match status" value="1"/>
</dbReference>
<reference evidence="4" key="2">
    <citation type="submission" date="2017-04" db="EMBL/GenBank/DDBJ databases">
        <title>Function of individual gut microbiota members based on whole genome sequencing of pure cultures obtained from chicken caecum.</title>
        <authorList>
            <person name="Medvecky M."/>
            <person name="Cejkova D."/>
            <person name="Polansky O."/>
            <person name="Karasova D."/>
            <person name="Kubasova T."/>
            <person name="Cizek A."/>
            <person name="Rychlik I."/>
        </authorList>
    </citation>
    <scope>NUCLEOTIDE SEQUENCE [LARGE SCALE GENOMIC DNA]</scope>
    <source>
        <strain evidence="4">An175</strain>
    </source>
</reference>
<dbReference type="RefSeq" id="WP_055245769.1">
    <property type="nucleotide sequence ID" value="NZ_CABIWA010000010.1"/>
</dbReference>
<protein>
    <submittedName>
        <fullName evidence="2">DUF4867 domain-containing protein</fullName>
    </submittedName>
</protein>
<name>A0A174TCT6_9FIRM</name>
<reference evidence="2" key="3">
    <citation type="journal article" date="2018" name="BMC Genomics">
        <title>Whole genome sequencing and function prediction of 133 gut anaerobes isolated from chicken caecum in pure cultures.</title>
        <authorList>
            <person name="Medvecky M."/>
            <person name="Cejkova D."/>
            <person name="Polansky O."/>
            <person name="Karasova D."/>
            <person name="Kubasova T."/>
            <person name="Cizek A."/>
            <person name="Rychlik I."/>
        </authorList>
    </citation>
    <scope>NUCLEOTIDE SEQUENCE</scope>
    <source>
        <strain evidence="2">An175</strain>
    </source>
</reference>
<dbReference type="InterPro" id="IPR032358">
    <property type="entry name" value="DUF4867"/>
</dbReference>
<evidence type="ECO:0000313" key="4">
    <source>
        <dbReference type="Proteomes" id="UP000196386"/>
    </source>
</evidence>
<dbReference type="OrthoDB" id="358393at2"/>
<dbReference type="EMBL" id="NFKP01000014">
    <property type="protein sequence ID" value="OUP68833.1"/>
    <property type="molecule type" value="Genomic_DNA"/>
</dbReference>
<gene>
    <name evidence="2" type="ORF">B5F11_11980</name>
    <name evidence="1" type="ORF">ERS852551_02898</name>
</gene>
<organism evidence="1 3">
    <name type="scientific">Anaerotruncus colihominis</name>
    <dbReference type="NCBI Taxonomy" id="169435"/>
    <lineage>
        <taxon>Bacteria</taxon>
        <taxon>Bacillati</taxon>
        <taxon>Bacillota</taxon>
        <taxon>Clostridia</taxon>
        <taxon>Eubacteriales</taxon>
        <taxon>Oscillospiraceae</taxon>
        <taxon>Anaerotruncus</taxon>
    </lineage>
</organism>
<accession>A0A174TCT6</accession>
<evidence type="ECO:0000313" key="2">
    <source>
        <dbReference type="EMBL" id="OUP68833.1"/>
    </source>
</evidence>
<proteinExistence type="predicted"/>
<dbReference type="SUPFAM" id="SSF51182">
    <property type="entry name" value="RmlC-like cupins"/>
    <property type="match status" value="1"/>
</dbReference>
<dbReference type="InterPro" id="IPR024060">
    <property type="entry name" value="Ureidoglycolate_lyase_dom_sf"/>
</dbReference>
<dbReference type="InterPro" id="IPR011051">
    <property type="entry name" value="RmlC_Cupin_sf"/>
</dbReference>
<evidence type="ECO:0000313" key="3">
    <source>
        <dbReference type="Proteomes" id="UP000095765"/>
    </source>
</evidence>
<dbReference type="Proteomes" id="UP000196386">
    <property type="component" value="Unassembled WGS sequence"/>
</dbReference>
<dbReference type="Gene3D" id="2.60.120.480">
    <property type="entry name" value="Ureidoglycolate hydrolase"/>
    <property type="match status" value="1"/>
</dbReference>
<sequence length="209" mass="22619">MEQISVFDSRFAPYGQVLEGYDFAELLRIMEETTPCPEDGTVYVASVPELEVLSVAAELRDRGFGGMPIQIGYCNGANTRLSCLEYHRTSELDIAVSDMVLLVARQPEIVGGVLDTGCVKAFFVPKGTAVELYATTLHYAPAAVGHGFRMGCVLPRGTNGDAPRITPVGKEDWLLWGANKWVITSVNTDEAQQGAYVGIQGPDVDLMKG</sequence>
<dbReference type="AlphaFoldDB" id="A0A174TCT6"/>
<reference evidence="1 3" key="1">
    <citation type="submission" date="2015-09" db="EMBL/GenBank/DDBJ databases">
        <authorList>
            <consortium name="Pathogen Informatics"/>
        </authorList>
    </citation>
    <scope>NUCLEOTIDE SEQUENCE [LARGE SCALE GENOMIC DNA]</scope>
    <source>
        <strain evidence="1 3">2789STDY5834939</strain>
    </source>
</reference>
<dbReference type="GO" id="GO:0004848">
    <property type="term" value="F:ureidoglycolate hydrolase activity"/>
    <property type="evidence" value="ECO:0007669"/>
    <property type="project" value="InterPro"/>
</dbReference>
<dbReference type="Proteomes" id="UP000095765">
    <property type="component" value="Unassembled WGS sequence"/>
</dbReference>
<evidence type="ECO:0000313" key="1">
    <source>
        <dbReference type="EMBL" id="CUQ04609.1"/>
    </source>
</evidence>